<dbReference type="EMBL" id="JACBXS010000036">
    <property type="protein sequence ID" value="NYS26213.1"/>
    <property type="molecule type" value="Genomic_DNA"/>
</dbReference>
<evidence type="ECO:0000256" key="1">
    <source>
        <dbReference type="SAM" id="MobiDB-lite"/>
    </source>
</evidence>
<accession>A0A7Z0L209</accession>
<dbReference type="AlphaFoldDB" id="A0A7Z0L209"/>
<dbReference type="InterPro" id="IPR011990">
    <property type="entry name" value="TPR-like_helical_dom_sf"/>
</dbReference>
<dbReference type="SUPFAM" id="SSF48452">
    <property type="entry name" value="TPR-like"/>
    <property type="match status" value="1"/>
</dbReference>
<gene>
    <name evidence="2" type="ORF">HUK65_14555</name>
</gene>
<evidence type="ECO:0000313" key="2">
    <source>
        <dbReference type="EMBL" id="NYS26213.1"/>
    </source>
</evidence>
<organism evidence="2 3">
    <name type="scientific">Rhabdonatronobacter sediminivivens</name>
    <dbReference type="NCBI Taxonomy" id="2743469"/>
    <lineage>
        <taxon>Bacteria</taxon>
        <taxon>Pseudomonadati</taxon>
        <taxon>Pseudomonadota</taxon>
        <taxon>Alphaproteobacteria</taxon>
        <taxon>Rhodobacterales</taxon>
        <taxon>Paracoccaceae</taxon>
        <taxon>Rhabdonatronobacter</taxon>
    </lineage>
</organism>
<name>A0A7Z0L209_9RHOB</name>
<sequence length="799" mass="88510">MKMQPTPSAAAPVQTPALEKPAAKKPAAKKAPARAKPAAAADKAEMLFHARDWTGALGQYRLAAQAPALQSWAWFRIARCHEELGESLAAREFHTRALLAEPQFFSRLRHLERILNPADPADPLSASAPPPVDTGGTDRLARTVTAALRPMLARYDWDGAIAALSPGFAGERLCNFVRLGACIDPQTGLGHGAQALEALYLRCHLERALERGDGYRVIPDTITEGEDHKFTRQEILLSAQDMLERLYGAHADALDYRLVAVHISDQLRFWETSIARWDALCTDYPQRPEYRVSLAFACMKNRAFDRAAALLDQIEPTRLDAEERRKVARIRREITERRNAGVLADFLETLATGQIAQAKEIFLDHVIFMDEMNKDQHLPVLHALMAAAQKIHTGDGDFFFSPDLAHSDLFFGADLPDPPHKPLPDYPAAPPFRLLSVAGFNYSGSGAVGDFLSDYEPVQVLDRSQCYIGAWRLLQAQAGDRADYCRQLCRFVMDACLGLVDTSLSGPEVDSANWFKRRCLLRAYTTRKLATAPMIEALCRMIDFAADAHQPDGGNGDDGAAPEAPDHQAGGLEQQLRDFLVWHAIAPQVTPGKTLVVINNDLKASKIEASRLLPACPTITAFRDPRDQFVAQMRESTFNRRDADAFVEMIEAHNREYLEGRARVQAAGIDSMELRFEAFVTGSALRDRVLAFAGLSADTPRVAAPSFDPARSRVSIGIHQGYEDRAAIDRGAGMKIYLPAPEYRPPRPCRSPRPAFRGTPRPPRCQEPRQACVTRNRPIFRAHRCDIAKSCAAMRTPTT</sequence>
<dbReference type="RefSeq" id="WP_179907009.1">
    <property type="nucleotide sequence ID" value="NZ_JACBXS010000036.1"/>
</dbReference>
<proteinExistence type="predicted"/>
<keyword evidence="3" id="KW-1185">Reference proteome</keyword>
<comment type="caution">
    <text evidence="2">The sequence shown here is derived from an EMBL/GenBank/DDBJ whole genome shotgun (WGS) entry which is preliminary data.</text>
</comment>
<reference evidence="2 3" key="1">
    <citation type="journal article" date="2000" name="Arch. Microbiol.">
        <title>Rhodobaca bogoriensis gen. nov. and sp. nov., an alkaliphilic purple nonsulfur bacterium from African Rift Valley soda lakes.</title>
        <authorList>
            <person name="Milford A.D."/>
            <person name="Achenbach L.A."/>
            <person name="Jung D.O."/>
            <person name="Madigan M.T."/>
        </authorList>
    </citation>
    <scope>NUCLEOTIDE SEQUENCE [LARGE SCALE GENOMIC DNA]</scope>
    <source>
        <strain evidence="2 3">2376</strain>
    </source>
</reference>
<protein>
    <submittedName>
        <fullName evidence="2">Uncharacterized protein</fullName>
    </submittedName>
</protein>
<dbReference type="Proteomes" id="UP000529417">
    <property type="component" value="Unassembled WGS sequence"/>
</dbReference>
<feature type="region of interest" description="Disordered" evidence="1">
    <location>
        <begin position="1"/>
        <end position="36"/>
    </location>
</feature>
<evidence type="ECO:0000313" key="3">
    <source>
        <dbReference type="Proteomes" id="UP000529417"/>
    </source>
</evidence>
<feature type="region of interest" description="Disordered" evidence="1">
    <location>
        <begin position="748"/>
        <end position="769"/>
    </location>
</feature>